<keyword evidence="11" id="KW-0862">Zinc</keyword>
<comment type="cofactor">
    <cofactor evidence="1">
        <name>Zn(2+)</name>
        <dbReference type="ChEBI" id="CHEBI:29105"/>
    </cofactor>
</comment>
<dbReference type="InterPro" id="IPR050138">
    <property type="entry name" value="DHOase/Allantoinase_Hydrolase"/>
</dbReference>
<evidence type="ECO:0000256" key="11">
    <source>
        <dbReference type="ARBA" id="ARBA00022833"/>
    </source>
</evidence>
<evidence type="ECO:0000313" key="14">
    <source>
        <dbReference type="EMBL" id="MDR6867759.1"/>
    </source>
</evidence>
<dbReference type="Gene3D" id="3.40.50.10350">
    <property type="entry name" value="Glycerate kinase, domain 1"/>
    <property type="match status" value="1"/>
</dbReference>
<feature type="region of interest" description="Disordered" evidence="12">
    <location>
        <begin position="805"/>
        <end position="829"/>
    </location>
</feature>
<comment type="similarity">
    <text evidence="3">Belongs to the glycerate kinase type-1 family.</text>
</comment>
<dbReference type="Proteomes" id="UP001259347">
    <property type="component" value="Unassembled WGS sequence"/>
</dbReference>
<evidence type="ECO:0000256" key="9">
    <source>
        <dbReference type="ARBA" id="ARBA00022777"/>
    </source>
</evidence>
<evidence type="ECO:0000256" key="8">
    <source>
        <dbReference type="ARBA" id="ARBA00022723"/>
    </source>
</evidence>
<dbReference type="InterPro" id="IPR032466">
    <property type="entry name" value="Metal_Hydrolase"/>
</dbReference>
<dbReference type="InterPro" id="IPR018197">
    <property type="entry name" value="Glycerate_kinase_RE-like"/>
</dbReference>
<dbReference type="SUPFAM" id="SSF110738">
    <property type="entry name" value="Glycerate kinase I"/>
    <property type="match status" value="1"/>
</dbReference>
<dbReference type="Pfam" id="PF01979">
    <property type="entry name" value="Amidohydro_1"/>
    <property type="match status" value="1"/>
</dbReference>
<evidence type="ECO:0000256" key="12">
    <source>
        <dbReference type="SAM" id="MobiDB-lite"/>
    </source>
</evidence>
<evidence type="ECO:0000256" key="10">
    <source>
        <dbReference type="ARBA" id="ARBA00022801"/>
    </source>
</evidence>
<evidence type="ECO:0000256" key="5">
    <source>
        <dbReference type="ARBA" id="ARBA00011881"/>
    </source>
</evidence>
<dbReference type="InterPro" id="IPR018193">
    <property type="entry name" value="Glyc_kinase_flavodox-like_fold"/>
</dbReference>
<dbReference type="InterPro" id="IPR004381">
    <property type="entry name" value="Glycerate_kinase"/>
</dbReference>
<comment type="subunit">
    <text evidence="5">Homotetramer.</text>
</comment>
<evidence type="ECO:0000256" key="1">
    <source>
        <dbReference type="ARBA" id="ARBA00001947"/>
    </source>
</evidence>
<accession>A0ABU1SDT8</accession>
<dbReference type="SUPFAM" id="SSF51338">
    <property type="entry name" value="Composite domain of metallo-dependent hydrolases"/>
    <property type="match status" value="1"/>
</dbReference>
<feature type="domain" description="Amidohydrolase-related" evidence="13">
    <location>
        <begin position="432"/>
        <end position="805"/>
    </location>
</feature>
<evidence type="ECO:0000313" key="15">
    <source>
        <dbReference type="Proteomes" id="UP001259347"/>
    </source>
</evidence>
<dbReference type="PANTHER" id="PTHR43668:SF2">
    <property type="entry name" value="ALLANTOINASE"/>
    <property type="match status" value="1"/>
</dbReference>
<dbReference type="SUPFAM" id="SSF51556">
    <property type="entry name" value="Metallo-dependent hydrolases"/>
    <property type="match status" value="1"/>
</dbReference>
<dbReference type="InterPro" id="IPR036129">
    <property type="entry name" value="Glycerate_kinase_sf"/>
</dbReference>
<evidence type="ECO:0000256" key="2">
    <source>
        <dbReference type="ARBA" id="ARBA00004968"/>
    </source>
</evidence>
<name>A0ABU1SDT8_9MICO</name>
<dbReference type="Pfam" id="PF02595">
    <property type="entry name" value="Gly_kinase"/>
    <property type="match status" value="1"/>
</dbReference>
<keyword evidence="7" id="KW-0808">Transferase</keyword>
<protein>
    <recommendedName>
        <fullName evidence="6">allantoinase</fullName>
        <ecNumber evidence="6">3.5.2.5</ecNumber>
    </recommendedName>
</protein>
<dbReference type="PANTHER" id="PTHR43668">
    <property type="entry name" value="ALLANTOINASE"/>
    <property type="match status" value="1"/>
</dbReference>
<gene>
    <name evidence="14" type="ORF">J2Y69_002367</name>
</gene>
<dbReference type="InterPro" id="IPR006680">
    <property type="entry name" value="Amidohydro-rel"/>
</dbReference>
<dbReference type="InterPro" id="IPR011059">
    <property type="entry name" value="Metal-dep_hydrolase_composite"/>
</dbReference>
<evidence type="ECO:0000256" key="3">
    <source>
        <dbReference type="ARBA" id="ARBA00006284"/>
    </source>
</evidence>
<keyword evidence="15" id="KW-1185">Reference proteome</keyword>
<organism evidence="14 15">
    <name type="scientific">Microbacterium resistens</name>
    <dbReference type="NCBI Taxonomy" id="156977"/>
    <lineage>
        <taxon>Bacteria</taxon>
        <taxon>Bacillati</taxon>
        <taxon>Actinomycetota</taxon>
        <taxon>Actinomycetes</taxon>
        <taxon>Micrococcales</taxon>
        <taxon>Microbacteriaceae</taxon>
        <taxon>Microbacterium</taxon>
    </lineage>
</organism>
<dbReference type="EC" id="3.5.2.5" evidence="6"/>
<reference evidence="14 15" key="1">
    <citation type="submission" date="2023-07" db="EMBL/GenBank/DDBJ databases">
        <title>Sorghum-associated microbial communities from plants grown in Nebraska, USA.</title>
        <authorList>
            <person name="Schachtman D."/>
        </authorList>
    </citation>
    <scope>NUCLEOTIDE SEQUENCE [LARGE SCALE GENOMIC DNA]</scope>
    <source>
        <strain evidence="14 15">2980</strain>
    </source>
</reference>
<dbReference type="InterPro" id="IPR017593">
    <property type="entry name" value="Allantoinase"/>
</dbReference>
<dbReference type="Gene3D" id="3.20.20.140">
    <property type="entry name" value="Metal-dependent hydrolases"/>
    <property type="match status" value="1"/>
</dbReference>
<proteinExistence type="inferred from homology"/>
<comment type="pathway">
    <text evidence="2">Nitrogen metabolism; (S)-allantoin degradation; allantoate from (S)-allantoin: step 1/1.</text>
</comment>
<evidence type="ECO:0000259" key="13">
    <source>
        <dbReference type="Pfam" id="PF01979"/>
    </source>
</evidence>
<evidence type="ECO:0000256" key="7">
    <source>
        <dbReference type="ARBA" id="ARBA00022679"/>
    </source>
</evidence>
<dbReference type="Gene3D" id="3.90.1510.10">
    <property type="entry name" value="Glycerate kinase, domain 2"/>
    <property type="match status" value="1"/>
</dbReference>
<keyword evidence="8" id="KW-0479">Metal-binding</keyword>
<dbReference type="NCBIfam" id="TIGR03178">
    <property type="entry name" value="allantoinase"/>
    <property type="match status" value="1"/>
</dbReference>
<sequence length="829" mass="84763">MRLVIAPDKFKGSLTAPEVARRVAAGARRADPSVEVVQVPVADGGEGTLDAALAAGYERRSVRVPGPVGAPVDADFAVRGDEAVIEMARASGLDLVPEGRKDAGGATSLGTGLLVRAALDAGCRRIVLGIGGSASTDGGAGLLQGLGVRLLGDDGQELPLGGAALARLASVDLDGLDARLADATIVLASDVDNPLLGSSGAAAVFGPQKGATEEDVTILDAALGRLVEVLGAADPAGVTLAVPAGDAALRPGAGAAGGVGFAAIVLGAERRAGIDVILDLVDLRGRLLGADAVITGEGSLDAQSLMGKAPIGVARAAAAAGIPVFGVCGRTTLSAAEIADAGFSGVRALSEIEPDAARSMADAGELLERLSEDLVRSIGPQRYDLVLRGRALVDGVIASAEIGVRAGRIARVAPEGADLAGDDLVLLSEDEVLLPGLVDTHVHVNEPGRTEWEGFESATRAAAAGGVTTIVDMPLNSIPPTVSVEALEVKRATAEGRVFVDVGFWGGVIPGNDADLAPLHAAGVYGFKCFLLPSGVDEFPDVSVAEMRTAMSTLAELGSLLIVHAEDARIIEDSVHEASHEYADFLASRPRSAEDAAIAEVIQGAADTGVRAHVLHLSNSDSLARIAAAKADGVDLTVETCPHYLAIAAEDIPSGATAFKCCPPIREEGNRDALWRGIADGTIDFIVSDHSPSTPELKYAGDGDFAAAWGGISSLQLGLPLIWSEARRRGIPLERVVALMSEKPAARAGLEGKGSIAVGNAADFAVFAPEESFVVDARSLAHRHPITPYDGRELTGVVHATYLAGSPVDQDHPRGRLLRRGQNENGETA</sequence>
<dbReference type="NCBIfam" id="TIGR00045">
    <property type="entry name" value="glycerate kinase"/>
    <property type="match status" value="1"/>
</dbReference>
<keyword evidence="10" id="KW-0378">Hydrolase</keyword>
<evidence type="ECO:0000256" key="6">
    <source>
        <dbReference type="ARBA" id="ARBA00012863"/>
    </source>
</evidence>
<dbReference type="EMBL" id="JAVDUM010000010">
    <property type="protein sequence ID" value="MDR6867759.1"/>
    <property type="molecule type" value="Genomic_DNA"/>
</dbReference>
<comment type="caution">
    <text evidence="14">The sequence shown here is derived from an EMBL/GenBank/DDBJ whole genome shotgun (WGS) entry which is preliminary data.</text>
</comment>
<comment type="similarity">
    <text evidence="4">Belongs to the metallo-dependent hydrolases superfamily. Allantoinase family.</text>
</comment>
<keyword evidence="9" id="KW-0418">Kinase</keyword>
<evidence type="ECO:0000256" key="4">
    <source>
        <dbReference type="ARBA" id="ARBA00010368"/>
    </source>
</evidence>